<gene>
    <name evidence="1" type="ORF">HII31_02087</name>
</gene>
<dbReference type="AlphaFoldDB" id="A0A8H6RTR5"/>
<dbReference type="EMBL" id="JABCIY010000024">
    <property type="protein sequence ID" value="KAF7196717.1"/>
    <property type="molecule type" value="Genomic_DNA"/>
</dbReference>
<evidence type="ECO:0000313" key="2">
    <source>
        <dbReference type="Proteomes" id="UP000660729"/>
    </source>
</evidence>
<evidence type="ECO:0008006" key="3">
    <source>
        <dbReference type="Google" id="ProtNLM"/>
    </source>
</evidence>
<accession>A0A8H6RTR5</accession>
<name>A0A8H6RTR5_9PEZI</name>
<evidence type="ECO:0000313" key="1">
    <source>
        <dbReference type="EMBL" id="KAF7196717.1"/>
    </source>
</evidence>
<proteinExistence type="predicted"/>
<keyword evidence="2" id="KW-1185">Reference proteome</keyword>
<protein>
    <recommendedName>
        <fullName evidence="3">F-box domain-containing protein</fullName>
    </recommendedName>
</protein>
<dbReference type="Proteomes" id="UP000660729">
    <property type="component" value="Unassembled WGS sequence"/>
</dbReference>
<organism evidence="1 2">
    <name type="scientific">Pseudocercospora fuligena</name>
    <dbReference type="NCBI Taxonomy" id="685502"/>
    <lineage>
        <taxon>Eukaryota</taxon>
        <taxon>Fungi</taxon>
        <taxon>Dikarya</taxon>
        <taxon>Ascomycota</taxon>
        <taxon>Pezizomycotina</taxon>
        <taxon>Dothideomycetes</taxon>
        <taxon>Dothideomycetidae</taxon>
        <taxon>Mycosphaerellales</taxon>
        <taxon>Mycosphaerellaceae</taxon>
        <taxon>Pseudocercospora</taxon>
    </lineage>
</organism>
<reference evidence="1" key="1">
    <citation type="submission" date="2020-04" db="EMBL/GenBank/DDBJ databases">
        <title>Draft genome resource of the tomato pathogen Pseudocercospora fuligena.</title>
        <authorList>
            <person name="Zaccaron A."/>
        </authorList>
    </citation>
    <scope>NUCLEOTIDE SEQUENCE</scope>
    <source>
        <strain evidence="1">PF001</strain>
    </source>
</reference>
<sequence length="185" mass="21051">MKPPPSTVPNDLATLVQDLPKELFDEIFELVTQVESDEVITITKAYRHPTALQISSAIRCEKAKIYYTTNKFTAASALRRDTGKDVCKWAYSLPEGHREMICEIRMPYWDVVIETLAKQGFGGGVSLKAIQLMAIPELKRGMMYLNHFAGGVFLVFSSLKVDFKMVDGEMVWKSMKELDDFYYGF</sequence>
<comment type="caution">
    <text evidence="1">The sequence shown here is derived from an EMBL/GenBank/DDBJ whole genome shotgun (WGS) entry which is preliminary data.</text>
</comment>